<sequence>MESSKPTAEIPTSVSSLMYVIHIQTVPTTMVDSDVPVTRDGEGLVNIPCVLISTSALKELTDVRAHRPGVLTLLEVIIVFVNQDGGKFLLTSALTSTNVPQEATAALLTHTASIYKARIDAIATGVITNLDLIVTMTVAWEPSIITPQSTIERGTELKPSEQAVQCGLLIDSEQVVRAHETMSLENVPAMS</sequence>
<reference evidence="1" key="2">
    <citation type="journal article" date="2023" name="Science">
        <title>Genomic signatures of disease resistance in endangered staghorn corals.</title>
        <authorList>
            <person name="Vollmer S.V."/>
            <person name="Selwyn J.D."/>
            <person name="Despard B.A."/>
            <person name="Roesel C.L."/>
        </authorList>
    </citation>
    <scope>NUCLEOTIDE SEQUENCE</scope>
    <source>
        <strain evidence="1">K2</strain>
    </source>
</reference>
<organism evidence="1 2">
    <name type="scientific">Acropora cervicornis</name>
    <name type="common">Staghorn coral</name>
    <dbReference type="NCBI Taxonomy" id="6130"/>
    <lineage>
        <taxon>Eukaryota</taxon>
        <taxon>Metazoa</taxon>
        <taxon>Cnidaria</taxon>
        <taxon>Anthozoa</taxon>
        <taxon>Hexacorallia</taxon>
        <taxon>Scleractinia</taxon>
        <taxon>Astrocoeniina</taxon>
        <taxon>Acroporidae</taxon>
        <taxon>Acropora</taxon>
    </lineage>
</organism>
<accession>A0AAD9QZ63</accession>
<dbReference type="EMBL" id="JARQWQ010000008">
    <property type="protein sequence ID" value="KAK2570090.1"/>
    <property type="molecule type" value="Genomic_DNA"/>
</dbReference>
<name>A0AAD9QZ63_ACRCE</name>
<evidence type="ECO:0000313" key="2">
    <source>
        <dbReference type="Proteomes" id="UP001249851"/>
    </source>
</evidence>
<dbReference type="Proteomes" id="UP001249851">
    <property type="component" value="Unassembled WGS sequence"/>
</dbReference>
<comment type="caution">
    <text evidence="1">The sequence shown here is derived from an EMBL/GenBank/DDBJ whole genome shotgun (WGS) entry which is preliminary data.</text>
</comment>
<evidence type="ECO:0000313" key="1">
    <source>
        <dbReference type="EMBL" id="KAK2570090.1"/>
    </source>
</evidence>
<proteinExistence type="predicted"/>
<keyword evidence="2" id="KW-1185">Reference proteome</keyword>
<gene>
    <name evidence="1" type="ORF">P5673_004835</name>
</gene>
<protein>
    <submittedName>
        <fullName evidence="1">Uncharacterized protein</fullName>
    </submittedName>
</protein>
<dbReference type="AlphaFoldDB" id="A0AAD9QZ63"/>
<reference evidence="1" key="1">
    <citation type="journal article" date="2023" name="G3 (Bethesda)">
        <title>Whole genome assembly and annotation of the endangered Caribbean coral Acropora cervicornis.</title>
        <authorList>
            <person name="Selwyn J.D."/>
            <person name="Vollmer S.V."/>
        </authorList>
    </citation>
    <scope>NUCLEOTIDE SEQUENCE</scope>
    <source>
        <strain evidence="1">K2</strain>
    </source>
</reference>